<name>A0AAJ4R9R1_9EURY</name>
<protein>
    <submittedName>
        <fullName evidence="2">Uncharacterized protein</fullName>
    </submittedName>
</protein>
<keyword evidence="1" id="KW-0472">Membrane</keyword>
<evidence type="ECO:0000313" key="3">
    <source>
        <dbReference type="Proteomes" id="UP000270581"/>
    </source>
</evidence>
<dbReference type="Proteomes" id="UP000270581">
    <property type="component" value="Unassembled WGS sequence"/>
</dbReference>
<organism evidence="2 3">
    <name type="scientific">Halosegnis longus</name>
    <dbReference type="NCBI Taxonomy" id="2216012"/>
    <lineage>
        <taxon>Archaea</taxon>
        <taxon>Methanobacteriati</taxon>
        <taxon>Methanobacteriota</taxon>
        <taxon>Stenosarchaea group</taxon>
        <taxon>Halobacteria</taxon>
        <taxon>Halobacteriales</taxon>
        <taxon>Natronomonadaceae</taxon>
        <taxon>Halosegnis</taxon>
    </lineage>
</organism>
<feature type="transmembrane region" description="Helical" evidence="1">
    <location>
        <begin position="43"/>
        <end position="62"/>
    </location>
</feature>
<keyword evidence="3" id="KW-1185">Reference proteome</keyword>
<keyword evidence="1" id="KW-0812">Transmembrane</keyword>
<reference evidence="2 3" key="1">
    <citation type="submission" date="2018-11" db="EMBL/GenBank/DDBJ databases">
        <title>Genome sequences of Natronomonas sp. CBA1133.</title>
        <authorList>
            <person name="Roh S.W."/>
            <person name="Cha I.-T."/>
        </authorList>
    </citation>
    <scope>NUCLEOTIDE SEQUENCE [LARGE SCALE GENOMIC DNA]</scope>
    <source>
        <strain evidence="2 3">CBA1133</strain>
    </source>
</reference>
<keyword evidence="1" id="KW-1133">Transmembrane helix</keyword>
<gene>
    <name evidence="2" type="ORF">Nmn1133_11030</name>
</gene>
<accession>A0AAJ4R9R1</accession>
<dbReference type="EMBL" id="RJJC01000001">
    <property type="protein sequence ID" value="RNJ27153.1"/>
    <property type="molecule type" value="Genomic_DNA"/>
</dbReference>
<comment type="caution">
    <text evidence="2">The sequence shown here is derived from an EMBL/GenBank/DDBJ whole genome shotgun (WGS) entry which is preliminary data.</text>
</comment>
<feature type="transmembrane region" description="Helical" evidence="1">
    <location>
        <begin position="14"/>
        <end position="31"/>
    </location>
</feature>
<dbReference type="AlphaFoldDB" id="A0AAJ4R9R1"/>
<evidence type="ECO:0000313" key="2">
    <source>
        <dbReference type="EMBL" id="RNJ27153.1"/>
    </source>
</evidence>
<sequence>MCLLTAYNSLLVRVGLYLFIFWPTVGYYVYFDSKRREISSPRLRGVIFGFLGILGLFIHLYLAQRQD</sequence>
<evidence type="ECO:0000256" key="1">
    <source>
        <dbReference type="SAM" id="Phobius"/>
    </source>
</evidence>
<proteinExistence type="predicted"/>